<evidence type="ECO:0000313" key="3">
    <source>
        <dbReference type="Proteomes" id="UP000828390"/>
    </source>
</evidence>
<dbReference type="EMBL" id="JAIWYP010000008">
    <property type="protein sequence ID" value="KAH3780127.1"/>
    <property type="molecule type" value="Genomic_DNA"/>
</dbReference>
<dbReference type="AlphaFoldDB" id="A0A9D4IPB4"/>
<protein>
    <submittedName>
        <fullName evidence="2">Uncharacterized protein</fullName>
    </submittedName>
</protein>
<dbReference type="Proteomes" id="UP000828390">
    <property type="component" value="Unassembled WGS sequence"/>
</dbReference>
<accession>A0A9D4IPB4</accession>
<name>A0A9D4IPB4_DREPO</name>
<reference evidence="2" key="1">
    <citation type="journal article" date="2019" name="bioRxiv">
        <title>The Genome of the Zebra Mussel, Dreissena polymorpha: A Resource for Invasive Species Research.</title>
        <authorList>
            <person name="McCartney M.A."/>
            <person name="Auch B."/>
            <person name="Kono T."/>
            <person name="Mallez S."/>
            <person name="Zhang Y."/>
            <person name="Obille A."/>
            <person name="Becker A."/>
            <person name="Abrahante J.E."/>
            <person name="Garbe J."/>
            <person name="Badalamenti J.P."/>
            <person name="Herman A."/>
            <person name="Mangelson H."/>
            <person name="Liachko I."/>
            <person name="Sullivan S."/>
            <person name="Sone E.D."/>
            <person name="Koren S."/>
            <person name="Silverstein K.A.T."/>
            <person name="Beckman K.B."/>
            <person name="Gohl D.M."/>
        </authorList>
    </citation>
    <scope>NUCLEOTIDE SEQUENCE</scope>
    <source>
        <strain evidence="2">Duluth1</strain>
        <tissue evidence="2">Whole animal</tissue>
    </source>
</reference>
<keyword evidence="3" id="KW-1185">Reference proteome</keyword>
<reference evidence="2" key="2">
    <citation type="submission" date="2020-11" db="EMBL/GenBank/DDBJ databases">
        <authorList>
            <person name="McCartney M.A."/>
            <person name="Auch B."/>
            <person name="Kono T."/>
            <person name="Mallez S."/>
            <person name="Becker A."/>
            <person name="Gohl D.M."/>
            <person name="Silverstein K.A.T."/>
            <person name="Koren S."/>
            <person name="Bechman K.B."/>
            <person name="Herman A."/>
            <person name="Abrahante J.E."/>
            <person name="Garbe J."/>
        </authorList>
    </citation>
    <scope>NUCLEOTIDE SEQUENCE</scope>
    <source>
        <strain evidence="2">Duluth1</strain>
        <tissue evidence="2">Whole animal</tissue>
    </source>
</reference>
<gene>
    <name evidence="2" type="ORF">DPMN_157937</name>
</gene>
<feature type="region of interest" description="Disordered" evidence="1">
    <location>
        <begin position="51"/>
        <end position="78"/>
    </location>
</feature>
<sequence length="206" mass="22278">MAHCTTHVSTWLPGERKHPSVRRYKPNRFPVLLVPYGLITVTIAPLGSVHPVSSTPRKLPGDNPGHSSSGSVLPASSARCDRQVDNHIHPTPESVQPVSSAPCKLSVDGHSVFGSVQPVDSVPCKLPVDNHQHSLPDSIQPVNSPPCKLPTDKRARTPLGCVPMVESVQCRQACDNSKLHVGQHVIDTPTSKTQNFRRTASNNLKI</sequence>
<feature type="compositionally biased region" description="Low complexity" evidence="1">
    <location>
        <begin position="67"/>
        <end position="77"/>
    </location>
</feature>
<proteinExistence type="predicted"/>
<evidence type="ECO:0000256" key="1">
    <source>
        <dbReference type="SAM" id="MobiDB-lite"/>
    </source>
</evidence>
<evidence type="ECO:0000313" key="2">
    <source>
        <dbReference type="EMBL" id="KAH3780127.1"/>
    </source>
</evidence>
<comment type="caution">
    <text evidence="2">The sequence shown here is derived from an EMBL/GenBank/DDBJ whole genome shotgun (WGS) entry which is preliminary data.</text>
</comment>
<organism evidence="2 3">
    <name type="scientific">Dreissena polymorpha</name>
    <name type="common">Zebra mussel</name>
    <name type="synonym">Mytilus polymorpha</name>
    <dbReference type="NCBI Taxonomy" id="45954"/>
    <lineage>
        <taxon>Eukaryota</taxon>
        <taxon>Metazoa</taxon>
        <taxon>Spiralia</taxon>
        <taxon>Lophotrochozoa</taxon>
        <taxon>Mollusca</taxon>
        <taxon>Bivalvia</taxon>
        <taxon>Autobranchia</taxon>
        <taxon>Heteroconchia</taxon>
        <taxon>Euheterodonta</taxon>
        <taxon>Imparidentia</taxon>
        <taxon>Neoheterodontei</taxon>
        <taxon>Myida</taxon>
        <taxon>Dreissenoidea</taxon>
        <taxon>Dreissenidae</taxon>
        <taxon>Dreissena</taxon>
    </lineage>
</organism>